<dbReference type="PANTHER" id="PTHR32178">
    <property type="entry name" value="FAM187"/>
    <property type="match status" value="1"/>
</dbReference>
<accession>A0A6P5L4Q7</accession>
<keyword evidence="4 9" id="KW-0732">Signal</keyword>
<dbReference type="InterPro" id="IPR039311">
    <property type="entry name" value="FAM187A/B"/>
</dbReference>
<dbReference type="Pfam" id="PF07686">
    <property type="entry name" value="V-set"/>
    <property type="match status" value="1"/>
</dbReference>
<evidence type="ECO:0000256" key="1">
    <source>
        <dbReference type="ARBA" id="ARBA00004479"/>
    </source>
</evidence>
<dbReference type="AlphaFoldDB" id="A0A6P5L4Q7"/>
<dbReference type="KEGG" id="pcw:110215852"/>
<feature type="transmembrane region" description="Helical" evidence="8">
    <location>
        <begin position="377"/>
        <end position="396"/>
    </location>
</feature>
<comment type="subcellular location">
    <subcellularLocation>
        <location evidence="1">Membrane</location>
        <topology evidence="1">Single-pass type I membrane protein</topology>
    </subcellularLocation>
</comment>
<evidence type="ECO:0000256" key="9">
    <source>
        <dbReference type="SAM" id="SignalP"/>
    </source>
</evidence>
<dbReference type="Proteomes" id="UP000515140">
    <property type="component" value="Unplaced"/>
</dbReference>
<feature type="domain" description="Ig-like" evidence="10">
    <location>
        <begin position="268"/>
        <end position="346"/>
    </location>
</feature>
<keyword evidence="5 8" id="KW-1133">Transmembrane helix</keyword>
<reference evidence="12" key="1">
    <citation type="submission" date="2025-08" db="UniProtKB">
        <authorList>
            <consortium name="RefSeq"/>
        </authorList>
    </citation>
    <scope>IDENTIFICATION</scope>
    <source>
        <tissue evidence="12">Spleen</tissue>
    </source>
</reference>
<evidence type="ECO:0000256" key="6">
    <source>
        <dbReference type="ARBA" id="ARBA00023136"/>
    </source>
</evidence>
<organism evidence="11 12">
    <name type="scientific">Phascolarctos cinereus</name>
    <name type="common">Koala</name>
    <dbReference type="NCBI Taxonomy" id="38626"/>
    <lineage>
        <taxon>Eukaryota</taxon>
        <taxon>Metazoa</taxon>
        <taxon>Chordata</taxon>
        <taxon>Craniata</taxon>
        <taxon>Vertebrata</taxon>
        <taxon>Euteleostomi</taxon>
        <taxon>Mammalia</taxon>
        <taxon>Metatheria</taxon>
        <taxon>Diprotodontia</taxon>
        <taxon>Phascolarctidae</taxon>
        <taxon>Phascolarctos</taxon>
    </lineage>
</organism>
<dbReference type="RefSeq" id="XP_020853325.1">
    <property type="nucleotide sequence ID" value="XM_020997666.1"/>
</dbReference>
<evidence type="ECO:0000256" key="3">
    <source>
        <dbReference type="ARBA" id="ARBA00022692"/>
    </source>
</evidence>
<evidence type="ECO:0000313" key="12">
    <source>
        <dbReference type="RefSeq" id="XP_020853325.1"/>
    </source>
</evidence>
<dbReference type="GO" id="GO:0016020">
    <property type="term" value="C:membrane"/>
    <property type="evidence" value="ECO:0007669"/>
    <property type="project" value="UniProtKB-SubCell"/>
</dbReference>
<protein>
    <submittedName>
        <fullName evidence="12">Ig-like V-type domain-containing protein FAM187A</fullName>
    </submittedName>
</protein>
<name>A0A6P5L4Q7_PHACI</name>
<keyword evidence="11" id="KW-1185">Reference proteome</keyword>
<feature type="signal peptide" evidence="9">
    <location>
        <begin position="1"/>
        <end position="19"/>
    </location>
</feature>
<evidence type="ECO:0000256" key="8">
    <source>
        <dbReference type="SAM" id="Phobius"/>
    </source>
</evidence>
<keyword evidence="3 8" id="KW-0812">Transmembrane</keyword>
<dbReference type="Gene3D" id="2.60.40.10">
    <property type="entry name" value="Immunoglobulins"/>
    <property type="match status" value="1"/>
</dbReference>
<dbReference type="PROSITE" id="PS50835">
    <property type="entry name" value="IG_LIKE"/>
    <property type="match status" value="1"/>
</dbReference>
<evidence type="ECO:0000256" key="2">
    <source>
        <dbReference type="ARBA" id="ARBA00008727"/>
    </source>
</evidence>
<dbReference type="InterPro" id="IPR013106">
    <property type="entry name" value="Ig_V-set"/>
</dbReference>
<dbReference type="OMA" id="AWDKDST"/>
<dbReference type="GeneID" id="110215852"/>
<dbReference type="FunCoup" id="A0A6P5L4Q7">
    <property type="interactions" value="115"/>
</dbReference>
<feature type="chain" id="PRO_5027604752" evidence="9">
    <location>
        <begin position="20"/>
        <end position="412"/>
    </location>
</feature>
<dbReference type="InterPro" id="IPR013783">
    <property type="entry name" value="Ig-like_fold"/>
</dbReference>
<evidence type="ECO:0000313" key="11">
    <source>
        <dbReference type="Proteomes" id="UP000515140"/>
    </source>
</evidence>
<keyword evidence="7" id="KW-0325">Glycoprotein</keyword>
<evidence type="ECO:0000256" key="4">
    <source>
        <dbReference type="ARBA" id="ARBA00022729"/>
    </source>
</evidence>
<sequence length="412" mass="47122">MGLVHTPLLLLWSWGSLQAFELVEKENVFQKVPCPAFLMFDNAAYLTDMSFELPCHCKPEGVAAVVWYYQEQLGSHHTRVLTDFDGRVVVDSGQVRVGSSMLARFSIRMFSLLVFRAQPEDSGLYLCGTRYGDYFYGYDVDIQSSKKMVAAFIDLGQKPAVDEEHGNLHIFTTFWEWTHCDRCGVRGEQWRIGLCYLNKPGLPPRFRNSVPDMISCGSQAVPRKLRNMAGKHRPPELMIRSCMVPCKKKSQVGLMAIYTFVSKLGSKPWVPKVPIQLHQQKLGHGLIISCPGARPEHAVAWDKDQLRLYRTSFLKGVNRSMRIFIDHGNQFHIRFTQLNDRGIYYCWREGEMVAGFRVAVTSRGRYYASLSDPETRYALQAALVGYVFLTVVFILIHLCRCCCYFFTCCPDI</sequence>
<dbReference type="InterPro" id="IPR036179">
    <property type="entry name" value="Ig-like_dom_sf"/>
</dbReference>
<gene>
    <name evidence="12" type="primary">LOC110215852</name>
</gene>
<evidence type="ECO:0000259" key="10">
    <source>
        <dbReference type="PROSITE" id="PS50835"/>
    </source>
</evidence>
<evidence type="ECO:0000256" key="7">
    <source>
        <dbReference type="ARBA" id="ARBA00023180"/>
    </source>
</evidence>
<dbReference type="SUPFAM" id="SSF48726">
    <property type="entry name" value="Immunoglobulin"/>
    <property type="match status" value="2"/>
</dbReference>
<keyword evidence="6 8" id="KW-0472">Membrane</keyword>
<dbReference type="InParanoid" id="A0A6P5L4Q7"/>
<dbReference type="InterPro" id="IPR007110">
    <property type="entry name" value="Ig-like_dom"/>
</dbReference>
<comment type="similarity">
    <text evidence="2">Belongs to the FAM187 family.</text>
</comment>
<evidence type="ECO:0000256" key="5">
    <source>
        <dbReference type="ARBA" id="ARBA00022989"/>
    </source>
</evidence>
<dbReference type="PANTHER" id="PTHR32178:SF7">
    <property type="entry name" value="IG-LIKE V-TYPE DOMAIN-CONTAINING PROTEIN FAM187A"/>
    <property type="match status" value="1"/>
</dbReference>
<proteinExistence type="inferred from homology"/>